<accession>A0A212EJY5</accession>
<name>A0A212EJY5_DANPL</name>
<evidence type="ECO:0000256" key="1">
    <source>
        <dbReference type="SAM" id="MobiDB-lite"/>
    </source>
</evidence>
<gene>
    <name evidence="2" type="ORF">KGM_204616</name>
</gene>
<reference evidence="2 3" key="1">
    <citation type="journal article" date="2011" name="Cell">
        <title>The monarch butterfly genome yields insights into long-distance migration.</title>
        <authorList>
            <person name="Zhan S."/>
            <person name="Merlin C."/>
            <person name="Boore J.L."/>
            <person name="Reppert S.M."/>
        </authorList>
    </citation>
    <scope>NUCLEOTIDE SEQUENCE [LARGE SCALE GENOMIC DNA]</scope>
    <source>
        <strain evidence="2">F-2</strain>
    </source>
</reference>
<evidence type="ECO:0000313" key="2">
    <source>
        <dbReference type="EMBL" id="OWR41758.1"/>
    </source>
</evidence>
<feature type="region of interest" description="Disordered" evidence="1">
    <location>
        <begin position="100"/>
        <end position="142"/>
    </location>
</feature>
<dbReference type="Proteomes" id="UP000007151">
    <property type="component" value="Unassembled WGS sequence"/>
</dbReference>
<organism evidence="2 3">
    <name type="scientific">Danaus plexippus plexippus</name>
    <dbReference type="NCBI Taxonomy" id="278856"/>
    <lineage>
        <taxon>Eukaryota</taxon>
        <taxon>Metazoa</taxon>
        <taxon>Ecdysozoa</taxon>
        <taxon>Arthropoda</taxon>
        <taxon>Hexapoda</taxon>
        <taxon>Insecta</taxon>
        <taxon>Pterygota</taxon>
        <taxon>Neoptera</taxon>
        <taxon>Endopterygota</taxon>
        <taxon>Lepidoptera</taxon>
        <taxon>Glossata</taxon>
        <taxon>Ditrysia</taxon>
        <taxon>Papilionoidea</taxon>
        <taxon>Nymphalidae</taxon>
        <taxon>Danainae</taxon>
        <taxon>Danaini</taxon>
        <taxon>Danaina</taxon>
        <taxon>Danaus</taxon>
        <taxon>Danaus</taxon>
    </lineage>
</organism>
<dbReference type="KEGG" id="dpl:KGM_204616"/>
<evidence type="ECO:0000313" key="3">
    <source>
        <dbReference type="Proteomes" id="UP000007151"/>
    </source>
</evidence>
<protein>
    <submittedName>
        <fullName evidence="2">Uncharacterized protein</fullName>
    </submittedName>
</protein>
<feature type="compositionally biased region" description="Basic and acidic residues" evidence="1">
    <location>
        <begin position="102"/>
        <end position="116"/>
    </location>
</feature>
<dbReference type="EMBL" id="AGBW02014393">
    <property type="protein sequence ID" value="OWR41758.1"/>
    <property type="molecule type" value="Genomic_DNA"/>
</dbReference>
<dbReference type="AlphaFoldDB" id="A0A212EJY5"/>
<keyword evidence="3" id="KW-1185">Reference proteome</keyword>
<proteinExistence type="predicted"/>
<feature type="region of interest" description="Disordered" evidence="1">
    <location>
        <begin position="230"/>
        <end position="261"/>
    </location>
</feature>
<sequence>MTPSFESTSNIKSTIFKTIDSGSRPKYGGLQSLGVCVHGNHLVIRVDESRSALRASRAKLPLNYIEIHKSNRAGEMNSQGQQQVRGRRRCSRAALQAAALGARRERERERREERYAGSKWGAAPAAAALPPPPTHWRREGRCRPEPDPVAGPWGPGWRGARRPGPVAIALHPQAALRRFCDFFKKPARRHRALRRHEDGGAADVFRRAVVARSLPVPPIPSLILSHPRALRSPPNVSKSHARTSIPLCDKKIGQKEEKTRS</sequence>
<dbReference type="InParanoid" id="A0A212EJY5"/>
<comment type="caution">
    <text evidence="2">The sequence shown here is derived from an EMBL/GenBank/DDBJ whole genome shotgun (WGS) entry which is preliminary data.</text>
</comment>
<feature type="compositionally biased region" description="Basic and acidic residues" evidence="1">
    <location>
        <begin position="248"/>
        <end position="261"/>
    </location>
</feature>